<comment type="caution">
    <text evidence="2">The sequence shown here is derived from an EMBL/GenBank/DDBJ whole genome shotgun (WGS) entry which is preliminary data.</text>
</comment>
<gene>
    <name evidence="2" type="ORF">F444_20662</name>
</gene>
<feature type="region of interest" description="Disordered" evidence="1">
    <location>
        <begin position="1"/>
        <end position="39"/>
    </location>
</feature>
<dbReference type="Proteomes" id="UP000028582">
    <property type="component" value="Unassembled WGS sequence"/>
</dbReference>
<accession>A0A080Z3X3</accession>
<evidence type="ECO:0000313" key="2">
    <source>
        <dbReference type="EMBL" id="ETO61334.1"/>
    </source>
</evidence>
<feature type="compositionally biased region" description="Basic and acidic residues" evidence="1">
    <location>
        <begin position="30"/>
        <end position="39"/>
    </location>
</feature>
<evidence type="ECO:0000256" key="1">
    <source>
        <dbReference type="SAM" id="MobiDB-lite"/>
    </source>
</evidence>
<dbReference type="EMBL" id="ANJA01003810">
    <property type="protein sequence ID" value="ETO61334.1"/>
    <property type="molecule type" value="Genomic_DNA"/>
</dbReference>
<name>A0A080Z3X3_PHYNI</name>
<sequence>MAAPKPFQGMHAHSNLQGSYFVSSSDGEEDRNNGVDERK</sequence>
<feature type="compositionally biased region" description="Polar residues" evidence="1">
    <location>
        <begin position="14"/>
        <end position="25"/>
    </location>
</feature>
<protein>
    <submittedName>
        <fullName evidence="2">Uncharacterized protein</fullName>
    </submittedName>
</protein>
<proteinExistence type="predicted"/>
<reference evidence="2 3" key="1">
    <citation type="submission" date="2013-11" db="EMBL/GenBank/DDBJ databases">
        <title>The Genome Sequence of Phytophthora parasitica P1976.</title>
        <authorList>
            <consortium name="The Broad Institute Genomics Platform"/>
            <person name="Russ C."/>
            <person name="Tyler B."/>
            <person name="Panabieres F."/>
            <person name="Shan W."/>
            <person name="Tripathy S."/>
            <person name="Grunwald N."/>
            <person name="Machado M."/>
            <person name="Johnson C.S."/>
            <person name="Walker B."/>
            <person name="Young S."/>
            <person name="Zeng Q."/>
            <person name="Gargeya S."/>
            <person name="Fitzgerald M."/>
            <person name="Haas B."/>
            <person name="Abouelleil A."/>
            <person name="Allen A.W."/>
            <person name="Alvarado L."/>
            <person name="Arachchi H.M."/>
            <person name="Berlin A.M."/>
            <person name="Chapman S.B."/>
            <person name="Gainer-Dewar J."/>
            <person name="Goldberg J."/>
            <person name="Griggs A."/>
            <person name="Gujja S."/>
            <person name="Hansen M."/>
            <person name="Howarth C."/>
            <person name="Imamovic A."/>
            <person name="Ireland A."/>
            <person name="Larimer J."/>
            <person name="McCowan C."/>
            <person name="Murphy C."/>
            <person name="Pearson M."/>
            <person name="Poon T.W."/>
            <person name="Priest M."/>
            <person name="Roberts A."/>
            <person name="Saif S."/>
            <person name="Shea T."/>
            <person name="Sisk P."/>
            <person name="Sykes S."/>
            <person name="Wortman J."/>
            <person name="Nusbaum C."/>
            <person name="Birren B."/>
        </authorList>
    </citation>
    <scope>NUCLEOTIDE SEQUENCE [LARGE SCALE GENOMIC DNA]</scope>
    <source>
        <strain evidence="2 3">P1976</strain>
    </source>
</reference>
<evidence type="ECO:0000313" key="3">
    <source>
        <dbReference type="Proteomes" id="UP000028582"/>
    </source>
</evidence>
<dbReference type="AlphaFoldDB" id="A0A080Z3X3"/>
<organism evidence="2 3">
    <name type="scientific">Phytophthora nicotianae P1976</name>
    <dbReference type="NCBI Taxonomy" id="1317066"/>
    <lineage>
        <taxon>Eukaryota</taxon>
        <taxon>Sar</taxon>
        <taxon>Stramenopiles</taxon>
        <taxon>Oomycota</taxon>
        <taxon>Peronosporomycetes</taxon>
        <taxon>Peronosporales</taxon>
        <taxon>Peronosporaceae</taxon>
        <taxon>Phytophthora</taxon>
    </lineage>
</organism>